<reference evidence="2 3" key="1">
    <citation type="submission" date="2019-03" db="EMBL/GenBank/DDBJ databases">
        <title>Genomic Encyclopedia of Type Strains, Phase IV (KMG-IV): sequencing the most valuable type-strain genomes for metagenomic binning, comparative biology and taxonomic classification.</title>
        <authorList>
            <person name="Goeker M."/>
        </authorList>
    </citation>
    <scope>NUCLEOTIDE SEQUENCE [LARGE SCALE GENOMIC DNA]</scope>
    <source>
        <strain evidence="2 3">DSM 1709</strain>
    </source>
</reference>
<dbReference type="EMBL" id="SLXD01000022">
    <property type="protein sequence ID" value="TCO97403.1"/>
    <property type="molecule type" value="Genomic_DNA"/>
</dbReference>
<comment type="caution">
    <text evidence="2">The sequence shown here is derived from an EMBL/GenBank/DDBJ whole genome shotgun (WGS) entry which is preliminary data.</text>
</comment>
<proteinExistence type="predicted"/>
<evidence type="ECO:0000313" key="3">
    <source>
        <dbReference type="Proteomes" id="UP000295106"/>
    </source>
</evidence>
<dbReference type="Proteomes" id="UP000295106">
    <property type="component" value="Unassembled WGS sequence"/>
</dbReference>
<feature type="transmembrane region" description="Helical" evidence="1">
    <location>
        <begin position="25"/>
        <end position="45"/>
    </location>
</feature>
<keyword evidence="1" id="KW-1133">Transmembrane helix</keyword>
<keyword evidence="1" id="KW-0472">Membrane</keyword>
<keyword evidence="1" id="KW-0812">Transmembrane</keyword>
<sequence>MNAWIGWLLAAAAMAAGYVGWGWRGVALGVTVIVFWLLLQFSRALRAMQQAAKRPRASVASAVALHAQLEPGLSMLQVMKLTGSIGEKLADEPETFAWRDAGGDAVHVAFRGGRVGSWQLLRAACAPDAGEHPAA</sequence>
<dbReference type="AlphaFoldDB" id="A0A4R2M0E8"/>
<dbReference type="GeneID" id="99682725"/>
<dbReference type="OrthoDB" id="8907926at2"/>
<gene>
    <name evidence="2" type="ORF">EV684_12230</name>
</gene>
<evidence type="ECO:0008006" key="4">
    <source>
        <dbReference type="Google" id="ProtNLM"/>
    </source>
</evidence>
<accession>A0A4R2M0E8</accession>
<evidence type="ECO:0000256" key="1">
    <source>
        <dbReference type="SAM" id="Phobius"/>
    </source>
</evidence>
<dbReference type="RefSeq" id="WP_132649680.1">
    <property type="nucleotide sequence ID" value="NZ_CP181386.1"/>
</dbReference>
<organism evidence="2 3">
    <name type="scientific">Rubrivivax gelatinosus</name>
    <name type="common">Rhodocyclus gelatinosus</name>
    <name type="synonym">Rhodopseudomonas gelatinosa</name>
    <dbReference type="NCBI Taxonomy" id="28068"/>
    <lineage>
        <taxon>Bacteria</taxon>
        <taxon>Pseudomonadati</taxon>
        <taxon>Pseudomonadota</taxon>
        <taxon>Betaproteobacteria</taxon>
        <taxon>Burkholderiales</taxon>
        <taxon>Sphaerotilaceae</taxon>
        <taxon>Rubrivivax</taxon>
    </lineage>
</organism>
<name>A0A4R2M0E8_RUBGE</name>
<protein>
    <recommendedName>
        <fullName evidence="4">Glycerate kinase</fullName>
    </recommendedName>
</protein>
<evidence type="ECO:0000313" key="2">
    <source>
        <dbReference type="EMBL" id="TCO97403.1"/>
    </source>
</evidence>